<dbReference type="Proteomes" id="UP000593571">
    <property type="component" value="Unassembled WGS sequence"/>
</dbReference>
<name>A0A7J8K887_ROUAE</name>
<reference evidence="3 4" key="1">
    <citation type="journal article" date="2020" name="Nature">
        <title>Six reference-quality genomes reveal evolution of bat adaptations.</title>
        <authorList>
            <person name="Jebb D."/>
            <person name="Huang Z."/>
            <person name="Pippel M."/>
            <person name="Hughes G.M."/>
            <person name="Lavrichenko K."/>
            <person name="Devanna P."/>
            <person name="Winkler S."/>
            <person name="Jermiin L.S."/>
            <person name="Skirmuntt E.C."/>
            <person name="Katzourakis A."/>
            <person name="Burkitt-Gray L."/>
            <person name="Ray D.A."/>
            <person name="Sullivan K.A.M."/>
            <person name="Roscito J.G."/>
            <person name="Kirilenko B.M."/>
            <person name="Davalos L.M."/>
            <person name="Corthals A.P."/>
            <person name="Power M.L."/>
            <person name="Jones G."/>
            <person name="Ransome R.D."/>
            <person name="Dechmann D.K.N."/>
            <person name="Locatelli A.G."/>
            <person name="Puechmaille S.J."/>
            <person name="Fedrigo O."/>
            <person name="Jarvis E.D."/>
            <person name="Hiller M."/>
            <person name="Vernes S.C."/>
            <person name="Myers E.W."/>
            <person name="Teeling E.C."/>
        </authorList>
    </citation>
    <scope>NUCLEOTIDE SEQUENCE [LARGE SCALE GENOMIC DNA]</scope>
    <source>
        <strain evidence="3">MRouAeg1</strain>
        <tissue evidence="3">Muscle</tissue>
    </source>
</reference>
<evidence type="ECO:0000313" key="3">
    <source>
        <dbReference type="EMBL" id="KAF6505096.1"/>
    </source>
</evidence>
<dbReference type="GO" id="GO:0036297">
    <property type="term" value="P:interstrand cross-link repair"/>
    <property type="evidence" value="ECO:0007669"/>
    <property type="project" value="InterPro"/>
</dbReference>
<dbReference type="EMBL" id="JACASE010000001">
    <property type="protein sequence ID" value="KAF6505096.1"/>
    <property type="molecule type" value="Genomic_DNA"/>
</dbReference>
<evidence type="ECO:0000259" key="2">
    <source>
        <dbReference type="Pfam" id="PF11510"/>
    </source>
</evidence>
<keyword evidence="4" id="KW-1185">Reference proteome</keyword>
<gene>
    <name evidence="3" type="ORF">HJG63_004949</name>
</gene>
<dbReference type="PANTHER" id="PTHR32094">
    <property type="entry name" value="FANCONI ANEMIA GROUP E PROTEIN"/>
    <property type="match status" value="1"/>
</dbReference>
<dbReference type="GO" id="GO:0043240">
    <property type="term" value="C:Fanconi anaemia nuclear complex"/>
    <property type="evidence" value="ECO:0007669"/>
    <property type="project" value="InterPro"/>
</dbReference>
<protein>
    <submittedName>
        <fullName evidence="3">FA complementation group E</fullName>
    </submittedName>
</protein>
<feature type="region of interest" description="Disordered" evidence="1">
    <location>
        <begin position="175"/>
        <end position="281"/>
    </location>
</feature>
<proteinExistence type="predicted"/>
<dbReference type="Gene3D" id="1.25.40.480">
    <property type="match status" value="1"/>
</dbReference>
<dbReference type="InterPro" id="IPR039685">
    <property type="entry name" value="FANCE"/>
</dbReference>
<dbReference type="Pfam" id="PF11510">
    <property type="entry name" value="FA_FANCE"/>
    <property type="match status" value="2"/>
</dbReference>
<dbReference type="AlphaFoldDB" id="A0A7J8K887"/>
<organism evidence="3 4">
    <name type="scientific">Rousettus aegyptiacus</name>
    <name type="common">Egyptian fruit bat</name>
    <name type="synonym">Pteropus aegyptiacus</name>
    <dbReference type="NCBI Taxonomy" id="9407"/>
    <lineage>
        <taxon>Eukaryota</taxon>
        <taxon>Metazoa</taxon>
        <taxon>Chordata</taxon>
        <taxon>Craniata</taxon>
        <taxon>Vertebrata</taxon>
        <taxon>Euteleostomi</taxon>
        <taxon>Mammalia</taxon>
        <taxon>Eutheria</taxon>
        <taxon>Laurasiatheria</taxon>
        <taxon>Chiroptera</taxon>
        <taxon>Yinpterochiroptera</taxon>
        <taxon>Pteropodoidea</taxon>
        <taxon>Pteropodidae</taxon>
        <taxon>Rousettinae</taxon>
        <taxon>Rousettus</taxon>
    </lineage>
</organism>
<sequence>MASPEAVPAQTESAERAPWAHLEAPARLLLQALQAGPDGARRGLGVLRTLGSRSGEPFGWDRLLEALCWEEPVVEGQDCRLQLKPLLLRLPGLCQRNLMSLLMALRPSLPESRLLPVLQIAREDPSSDPDAWLQALGELLRRDLDVGISIEGASPLSKGCQRQLRDLCRRLGPGGRGVKLFQSRNPKEEEEEKNKDSQRPGKRRKEPEEESASLEGERAPKRFRCLEREEEESHEKDRAESESLESLADEGGASLIKNQPVMGAEPSEAGQSLEDAKGSAESLELPKAIQDQVPRLQQLLRTFGKMDLLCAQLQLPQLSDTGLLQLCTWLLSLSPDLSLSNATVLARSLFLRRILSLTSSASRLLTTALTSFCAKYTYPVCRALLGPVLWAPETGPAQTELLCCLMKDEALEPDMQVLILGQILELSWKEETFLVLQALLERQITETQRLGLATVLAVNTTFLRKSLQATLRHMAS</sequence>
<accession>A0A7J8K887</accession>
<comment type="caution">
    <text evidence="3">The sequence shown here is derived from an EMBL/GenBank/DDBJ whole genome shotgun (WGS) entry which is preliminary data.</text>
</comment>
<dbReference type="PANTHER" id="PTHR32094:SF5">
    <property type="entry name" value="FANCONI ANEMIA GROUP E PROTEIN"/>
    <property type="match status" value="1"/>
</dbReference>
<evidence type="ECO:0000313" key="4">
    <source>
        <dbReference type="Proteomes" id="UP000593571"/>
    </source>
</evidence>
<evidence type="ECO:0000256" key="1">
    <source>
        <dbReference type="SAM" id="MobiDB-lite"/>
    </source>
</evidence>
<feature type="compositionally biased region" description="Basic and acidic residues" evidence="1">
    <location>
        <begin position="215"/>
        <end position="241"/>
    </location>
</feature>
<feature type="domain" description="Fanconi Anaemia group E protein C-terminal" evidence="2">
    <location>
        <begin position="280"/>
        <end position="303"/>
    </location>
</feature>
<feature type="domain" description="Fanconi Anaemia group E protein C-terminal" evidence="2">
    <location>
        <begin position="305"/>
        <end position="444"/>
    </location>
</feature>
<dbReference type="InterPro" id="IPR021025">
    <property type="entry name" value="Fanconi_anaemia_gr_E_prot_C"/>
</dbReference>